<gene>
    <name evidence="2" type="ORF">M3A82_001530</name>
</gene>
<accession>A0AAP3ER82</accession>
<protein>
    <submittedName>
        <fullName evidence="2">Uncharacterized protein</fullName>
    </submittedName>
</protein>
<dbReference type="AlphaFoldDB" id="A0AAP3ER82"/>
<evidence type="ECO:0000256" key="1">
    <source>
        <dbReference type="SAM" id="MobiDB-lite"/>
    </source>
</evidence>
<evidence type="ECO:0000313" key="2">
    <source>
        <dbReference type="EMBL" id="MCV7628031.1"/>
    </source>
</evidence>
<reference evidence="2" key="1">
    <citation type="submission" date="2023-06" db="EMBL/GenBank/DDBJ databases">
        <title>lsaBGC provides a comprehensive framework for evolutionary analysis of biosynthetic gene clusters within focal taxa.</title>
        <authorList>
            <person name="Salamzade R."/>
            <person name="Sandstrom S."/>
            <person name="Kalan L.R."/>
        </authorList>
    </citation>
    <scope>NUCLEOTIDE SEQUENCE</scope>
    <source>
        <strain evidence="2">P3-SID899</strain>
    </source>
</reference>
<evidence type="ECO:0000313" key="3">
    <source>
        <dbReference type="Proteomes" id="UP001205867"/>
    </source>
</evidence>
<comment type="caution">
    <text evidence="2">The sequence shown here is derived from an EMBL/GenBank/DDBJ whole genome shotgun (WGS) entry which is preliminary data.</text>
</comment>
<organism evidence="2 3">
    <name type="scientific">Micrococcus luteus</name>
    <name type="common">Micrococcus lysodeikticus</name>
    <dbReference type="NCBI Taxonomy" id="1270"/>
    <lineage>
        <taxon>Bacteria</taxon>
        <taxon>Bacillati</taxon>
        <taxon>Actinomycetota</taxon>
        <taxon>Actinomycetes</taxon>
        <taxon>Micrococcales</taxon>
        <taxon>Micrococcaceae</taxon>
        <taxon>Micrococcus</taxon>
    </lineage>
</organism>
<feature type="region of interest" description="Disordered" evidence="1">
    <location>
        <begin position="1"/>
        <end position="21"/>
    </location>
</feature>
<dbReference type="EMBL" id="JALXKZ020000002">
    <property type="protein sequence ID" value="MCV7628031.1"/>
    <property type="molecule type" value="Genomic_DNA"/>
</dbReference>
<dbReference type="RefSeq" id="WP_060774773.1">
    <property type="nucleotide sequence ID" value="NZ_CP176570.1"/>
</dbReference>
<dbReference type="Proteomes" id="UP001205867">
    <property type="component" value="Unassembled WGS sequence"/>
</dbReference>
<sequence>MSWWPFLRSSASPSPDDDGAPAAAELEEAVAALRQLLRAERHRLRPDSWALAWEMVEHAAEYAPAWTHLQRTRPVESQELVLALTGRLEPLLRDFLALPDSDKPAHADAVHARLLEQGTEHGRLRRRLTRALTARLRAGEEL</sequence>
<name>A0AAP3ER82_MICLU</name>
<feature type="compositionally biased region" description="Low complexity" evidence="1">
    <location>
        <begin position="7"/>
        <end position="21"/>
    </location>
</feature>
<proteinExistence type="predicted"/>